<dbReference type="InterPro" id="IPR000445">
    <property type="entry name" value="HhH_motif"/>
</dbReference>
<dbReference type="CDD" id="cd03431">
    <property type="entry name" value="NUDIX_DNA_Glycosylase_C-MutY"/>
    <property type="match status" value="1"/>
</dbReference>
<evidence type="ECO:0000256" key="7">
    <source>
        <dbReference type="ARBA" id="ARBA00022723"/>
    </source>
</evidence>
<dbReference type="Gene3D" id="1.10.340.30">
    <property type="entry name" value="Hypothetical protein, domain 2"/>
    <property type="match status" value="1"/>
</dbReference>
<evidence type="ECO:0000256" key="12">
    <source>
        <dbReference type="ARBA" id="ARBA00023204"/>
    </source>
</evidence>
<evidence type="ECO:0000256" key="4">
    <source>
        <dbReference type="ARBA" id="ARBA00012045"/>
    </source>
</evidence>
<organism evidence="16 17">
    <name type="scientific">Allofournierella massiliensis</name>
    <dbReference type="NCBI Taxonomy" id="1650663"/>
    <lineage>
        <taxon>Bacteria</taxon>
        <taxon>Bacillati</taxon>
        <taxon>Bacillota</taxon>
        <taxon>Clostridia</taxon>
        <taxon>Eubacteriales</taxon>
        <taxon>Oscillospiraceae</taxon>
        <taxon>Allofournierella</taxon>
    </lineage>
</organism>
<evidence type="ECO:0000256" key="9">
    <source>
        <dbReference type="ARBA" id="ARBA00022801"/>
    </source>
</evidence>
<dbReference type="GO" id="GO:0006298">
    <property type="term" value="P:mismatch repair"/>
    <property type="evidence" value="ECO:0007669"/>
    <property type="project" value="TreeGrafter"/>
</dbReference>
<evidence type="ECO:0000256" key="8">
    <source>
        <dbReference type="ARBA" id="ARBA00022763"/>
    </source>
</evidence>
<evidence type="ECO:0000256" key="1">
    <source>
        <dbReference type="ARBA" id="ARBA00000843"/>
    </source>
</evidence>
<comment type="function">
    <text evidence="2">Adenine glycosylase active on G-A mispairs. MutY also corrects error-prone DNA synthesis past GO lesions which are due to the oxidatively damaged form of guanine: 7,8-dihydro-8-oxoguanine (8-oxo-dGTP).</text>
</comment>
<dbReference type="Proteomes" id="UP000295184">
    <property type="component" value="Unassembled WGS sequence"/>
</dbReference>
<dbReference type="Pfam" id="PF00730">
    <property type="entry name" value="HhH-GPD"/>
    <property type="match status" value="1"/>
</dbReference>
<keyword evidence="6" id="KW-0004">4Fe-4S</keyword>
<proteinExistence type="inferred from homology"/>
<dbReference type="OrthoDB" id="9802365at2"/>
<keyword evidence="11" id="KW-0411">Iron-sulfur</keyword>
<dbReference type="GO" id="GO:0046872">
    <property type="term" value="F:metal ion binding"/>
    <property type="evidence" value="ECO:0007669"/>
    <property type="project" value="UniProtKB-UniRule"/>
</dbReference>
<keyword evidence="10 14" id="KW-0408">Iron</keyword>
<dbReference type="EC" id="3.2.2.31" evidence="4 14"/>
<dbReference type="InterPro" id="IPR029119">
    <property type="entry name" value="MutY_C"/>
</dbReference>
<dbReference type="CDD" id="cd00056">
    <property type="entry name" value="ENDO3c"/>
    <property type="match status" value="1"/>
</dbReference>
<dbReference type="PROSITE" id="PS01155">
    <property type="entry name" value="ENDONUCLEASE_III_2"/>
    <property type="match status" value="1"/>
</dbReference>
<dbReference type="PANTHER" id="PTHR42944:SF1">
    <property type="entry name" value="ADENINE DNA GLYCOSYLASE"/>
    <property type="match status" value="1"/>
</dbReference>
<evidence type="ECO:0000256" key="2">
    <source>
        <dbReference type="ARBA" id="ARBA00002933"/>
    </source>
</evidence>
<dbReference type="Pfam" id="PF14815">
    <property type="entry name" value="NUDIX_4"/>
    <property type="match status" value="1"/>
</dbReference>
<dbReference type="GO" id="GO:0034039">
    <property type="term" value="F:8-oxo-7,8-dihydroguanine DNA N-glycosylase activity"/>
    <property type="evidence" value="ECO:0007669"/>
    <property type="project" value="TreeGrafter"/>
</dbReference>
<reference evidence="16 17" key="1">
    <citation type="submission" date="2019-03" db="EMBL/GenBank/DDBJ databases">
        <title>Genomic Encyclopedia of Type Strains, Phase IV (KMG-IV): sequencing the most valuable type-strain genomes for metagenomic binning, comparative biology and taxonomic classification.</title>
        <authorList>
            <person name="Goeker M."/>
        </authorList>
    </citation>
    <scope>NUCLEOTIDE SEQUENCE [LARGE SCALE GENOMIC DNA]</scope>
    <source>
        <strain evidence="16 17">DSM 100451</strain>
    </source>
</reference>
<accession>A0A4V2QBF0</accession>
<dbReference type="GO" id="GO:0035485">
    <property type="term" value="F:adenine/guanine mispair binding"/>
    <property type="evidence" value="ECO:0007669"/>
    <property type="project" value="TreeGrafter"/>
</dbReference>
<name>A0A4V2QBF0_9FIRM</name>
<keyword evidence="9" id="KW-0378">Hydrolase</keyword>
<dbReference type="SUPFAM" id="SSF48150">
    <property type="entry name" value="DNA-glycosylase"/>
    <property type="match status" value="1"/>
</dbReference>
<dbReference type="SMART" id="SM00478">
    <property type="entry name" value="ENDO3c"/>
    <property type="match status" value="1"/>
</dbReference>
<evidence type="ECO:0000256" key="6">
    <source>
        <dbReference type="ARBA" id="ARBA00022485"/>
    </source>
</evidence>
<dbReference type="InterPro" id="IPR003265">
    <property type="entry name" value="HhH-GPD_domain"/>
</dbReference>
<dbReference type="InterPro" id="IPR044298">
    <property type="entry name" value="MIG/MutY"/>
</dbReference>
<dbReference type="GO" id="GO:0051539">
    <property type="term" value="F:4 iron, 4 sulfur cluster binding"/>
    <property type="evidence" value="ECO:0007669"/>
    <property type="project" value="UniProtKB-UniRule"/>
</dbReference>
<evidence type="ECO:0000256" key="13">
    <source>
        <dbReference type="ARBA" id="ARBA00023295"/>
    </source>
</evidence>
<dbReference type="Gene3D" id="3.90.79.10">
    <property type="entry name" value="Nucleoside Triphosphate Pyrophosphohydrolase"/>
    <property type="match status" value="1"/>
</dbReference>
<feature type="domain" description="HhH-GPD" evidence="15">
    <location>
        <begin position="39"/>
        <end position="190"/>
    </location>
</feature>
<evidence type="ECO:0000313" key="16">
    <source>
        <dbReference type="EMBL" id="TCL56082.1"/>
    </source>
</evidence>
<dbReference type="GO" id="GO:0032357">
    <property type="term" value="F:oxidized purine DNA binding"/>
    <property type="evidence" value="ECO:0007669"/>
    <property type="project" value="TreeGrafter"/>
</dbReference>
<comment type="cofactor">
    <cofactor evidence="14">
        <name>[4Fe-4S] cluster</name>
        <dbReference type="ChEBI" id="CHEBI:49883"/>
    </cofactor>
    <text evidence="14">Binds 1 [4Fe-4S] cluster.</text>
</comment>
<comment type="similarity">
    <text evidence="3 14">Belongs to the Nth/MutY family.</text>
</comment>
<dbReference type="RefSeq" id="WP_058963506.1">
    <property type="nucleotide sequence ID" value="NZ_CABKVM010000014.1"/>
</dbReference>
<evidence type="ECO:0000256" key="3">
    <source>
        <dbReference type="ARBA" id="ARBA00008343"/>
    </source>
</evidence>
<keyword evidence="8 14" id="KW-0227">DNA damage</keyword>
<dbReference type="EMBL" id="SLUM01000014">
    <property type="protein sequence ID" value="TCL56082.1"/>
    <property type="molecule type" value="Genomic_DNA"/>
</dbReference>
<dbReference type="AlphaFoldDB" id="A0A4V2QBF0"/>
<sequence>MPTLSPIAPDLLAWFSKNARTLPFRQDPTPYHIWVSEIMLQQTRVAAALEYYDRWMKALPTIRDLAECDEEKLHKLWEGLGYYSRVRNLQKAARIVCEEYGGQLPADHKKLLALPGIGDYTAGAIGSIAFHLPVPAVDGNVLRVFSRLYNDDRDIADPKTKKAYTQWVMEHQPPDAPGPYNEALMELGALVCLPNGEPLCDLCPLAHLCRARQAGTQNTLPVKKAAKARRVQPITVLLVKSQAGWLLQRRPDSGLLAGLWQPALFEESIPWAEAAARLEALGIPVRQGSALKPAKHIFSHIEWRMNGWQAEADACPLPPGYVWADRAALTQQYTLPGAFKAYRPLLEETV</sequence>
<dbReference type="GO" id="GO:0006284">
    <property type="term" value="P:base-excision repair"/>
    <property type="evidence" value="ECO:0007669"/>
    <property type="project" value="UniProtKB-UniRule"/>
</dbReference>
<evidence type="ECO:0000256" key="11">
    <source>
        <dbReference type="ARBA" id="ARBA00023014"/>
    </source>
</evidence>
<dbReference type="STRING" id="1650663.GCA_001486665_01037"/>
<dbReference type="InterPro" id="IPR023170">
    <property type="entry name" value="HhH_base_excis_C"/>
</dbReference>
<dbReference type="NCBIfam" id="TIGR01084">
    <property type="entry name" value="mutY"/>
    <property type="match status" value="1"/>
</dbReference>
<evidence type="ECO:0000259" key="15">
    <source>
        <dbReference type="SMART" id="SM00478"/>
    </source>
</evidence>
<protein>
    <recommendedName>
        <fullName evidence="5 14">Adenine DNA glycosylase</fullName>
        <ecNumber evidence="4 14">3.2.2.31</ecNumber>
    </recommendedName>
</protein>
<dbReference type="PANTHER" id="PTHR42944">
    <property type="entry name" value="ADENINE DNA GLYCOSYLASE"/>
    <property type="match status" value="1"/>
</dbReference>
<dbReference type="FunFam" id="1.10.340.30:FF:000002">
    <property type="entry name" value="Adenine DNA glycosylase"/>
    <property type="match status" value="1"/>
</dbReference>
<dbReference type="Pfam" id="PF00633">
    <property type="entry name" value="HHH"/>
    <property type="match status" value="1"/>
</dbReference>
<dbReference type="Gene3D" id="1.10.1670.10">
    <property type="entry name" value="Helix-hairpin-Helix base-excision DNA repair enzymes (C-terminal)"/>
    <property type="match status" value="1"/>
</dbReference>
<gene>
    <name evidence="16" type="ORF">EDD77_11436</name>
</gene>
<keyword evidence="13 14" id="KW-0326">Glycosidase</keyword>
<evidence type="ECO:0000256" key="5">
    <source>
        <dbReference type="ARBA" id="ARBA00022023"/>
    </source>
</evidence>
<comment type="catalytic activity">
    <reaction evidence="1 14">
        <text>Hydrolyzes free adenine bases from 7,8-dihydro-8-oxoguanine:adenine mismatched double-stranded DNA, leaving an apurinic site.</text>
        <dbReference type="EC" id="3.2.2.31"/>
    </reaction>
</comment>
<evidence type="ECO:0000256" key="14">
    <source>
        <dbReference type="RuleBase" id="RU365096"/>
    </source>
</evidence>
<keyword evidence="12" id="KW-0234">DNA repair</keyword>
<dbReference type="InterPro" id="IPR004036">
    <property type="entry name" value="Endonuclease-III-like_CS2"/>
</dbReference>
<dbReference type="SUPFAM" id="SSF55811">
    <property type="entry name" value="Nudix"/>
    <property type="match status" value="1"/>
</dbReference>
<evidence type="ECO:0000256" key="10">
    <source>
        <dbReference type="ARBA" id="ARBA00023004"/>
    </source>
</evidence>
<dbReference type="GO" id="GO:0000701">
    <property type="term" value="F:purine-specific mismatch base pair DNA N-glycosylase activity"/>
    <property type="evidence" value="ECO:0007669"/>
    <property type="project" value="UniProtKB-EC"/>
</dbReference>
<dbReference type="InterPro" id="IPR011257">
    <property type="entry name" value="DNA_glycosylase"/>
</dbReference>
<evidence type="ECO:0000313" key="17">
    <source>
        <dbReference type="Proteomes" id="UP000295184"/>
    </source>
</evidence>
<dbReference type="InterPro" id="IPR015797">
    <property type="entry name" value="NUDIX_hydrolase-like_dom_sf"/>
</dbReference>
<dbReference type="InterPro" id="IPR005760">
    <property type="entry name" value="A/G_AdeGlyc_MutY"/>
</dbReference>
<keyword evidence="7" id="KW-0479">Metal-binding</keyword>
<comment type="caution">
    <text evidence="16">The sequence shown here is derived from an EMBL/GenBank/DDBJ whole genome shotgun (WGS) entry which is preliminary data.</text>
</comment>